<feature type="compositionally biased region" description="Basic residues" evidence="1">
    <location>
        <begin position="390"/>
        <end position="403"/>
    </location>
</feature>
<feature type="compositionally biased region" description="Basic and acidic residues" evidence="1">
    <location>
        <begin position="464"/>
        <end position="479"/>
    </location>
</feature>
<dbReference type="OrthoDB" id="5382953at2759"/>
<name>A0A6A6TUS3_9PEZI</name>
<keyword evidence="3" id="KW-1185">Reference proteome</keyword>
<gene>
    <name evidence="2" type="ORF">BT63DRAFT_430409</name>
</gene>
<dbReference type="Proteomes" id="UP000799302">
    <property type="component" value="Unassembled WGS sequence"/>
</dbReference>
<feature type="region of interest" description="Disordered" evidence="1">
    <location>
        <begin position="385"/>
        <end position="501"/>
    </location>
</feature>
<evidence type="ECO:0008006" key="4">
    <source>
        <dbReference type="Google" id="ProtNLM"/>
    </source>
</evidence>
<dbReference type="EMBL" id="MU004245">
    <property type="protein sequence ID" value="KAF2663582.1"/>
    <property type="molecule type" value="Genomic_DNA"/>
</dbReference>
<sequence length="598" mass="67345">MADILKEVDLLRPLDSSLTSEEHENDWPVFIMENALVTDKAGNLVSLFEAAADNLLSVSGELQKDKEQLRYYVSGRAKKTNYIEVNPVGRYAFGADGSGDNVSLWAAGRAGWFELQPALDYKQFFDEMASGVTAWYFLMDNPKLHKAPSKEVFAAYGKKKKVTPEVAEGTFVGHGKFLLGNMKKAEGRSWSQKPIYQYLKKHSGQASQSQPTPDRIDSKQPKRRGRKPRSFYENEVATPELSKEEANTKSLPAILDLKRVEADAAVLWKFIQRASEETARPRKLKMEILAKSLVNEFVFDSNEQATSYIRFQGTYLVKYMQERRRRKDWMNSPLYEDLQTHVIPPKTRSRVARIQLQVRDYRLADKIAVGGLEMYSSSDEEIATPYHTKSGLRPKSAGKKRKSYTAQDATPAPNSDDGANMGSPVAGKRKNMEDRSDQRKRRALSNQDSDDSSQRAQSADPVTEGDKSLPLRWKSEPSRSGDTPRIIRGVNLDPQPNSPGDIWQCSAPDCLKRIYGASGELGQELINEHIENHREAEFQQPQIDIAMQEMKKTNLPVANLIKRIREFAAAQELADTIAGASMTDSDTNEVKPIDRLFA</sequence>
<proteinExistence type="predicted"/>
<protein>
    <recommendedName>
        <fullName evidence="4">DNA (cytosine-5)-methyltransferase 1 replication foci domain-containing protein</fullName>
    </recommendedName>
</protein>
<evidence type="ECO:0000313" key="3">
    <source>
        <dbReference type="Proteomes" id="UP000799302"/>
    </source>
</evidence>
<evidence type="ECO:0000256" key="1">
    <source>
        <dbReference type="SAM" id="MobiDB-lite"/>
    </source>
</evidence>
<reference evidence="2" key="1">
    <citation type="journal article" date="2020" name="Stud. Mycol.">
        <title>101 Dothideomycetes genomes: a test case for predicting lifestyles and emergence of pathogens.</title>
        <authorList>
            <person name="Haridas S."/>
            <person name="Albert R."/>
            <person name="Binder M."/>
            <person name="Bloem J."/>
            <person name="Labutti K."/>
            <person name="Salamov A."/>
            <person name="Andreopoulos B."/>
            <person name="Baker S."/>
            <person name="Barry K."/>
            <person name="Bills G."/>
            <person name="Bluhm B."/>
            <person name="Cannon C."/>
            <person name="Castanera R."/>
            <person name="Culley D."/>
            <person name="Daum C."/>
            <person name="Ezra D."/>
            <person name="Gonzalez J."/>
            <person name="Henrissat B."/>
            <person name="Kuo A."/>
            <person name="Liang C."/>
            <person name="Lipzen A."/>
            <person name="Lutzoni F."/>
            <person name="Magnuson J."/>
            <person name="Mondo S."/>
            <person name="Nolan M."/>
            <person name="Ohm R."/>
            <person name="Pangilinan J."/>
            <person name="Park H.-J."/>
            <person name="Ramirez L."/>
            <person name="Alfaro M."/>
            <person name="Sun H."/>
            <person name="Tritt A."/>
            <person name="Yoshinaga Y."/>
            <person name="Zwiers L.-H."/>
            <person name="Turgeon B."/>
            <person name="Goodwin S."/>
            <person name="Spatafora J."/>
            <person name="Crous P."/>
            <person name="Grigoriev I."/>
        </authorList>
    </citation>
    <scope>NUCLEOTIDE SEQUENCE</scope>
    <source>
        <strain evidence="2">CBS 115976</strain>
    </source>
</reference>
<organism evidence="2 3">
    <name type="scientific">Microthyrium microscopicum</name>
    <dbReference type="NCBI Taxonomy" id="703497"/>
    <lineage>
        <taxon>Eukaryota</taxon>
        <taxon>Fungi</taxon>
        <taxon>Dikarya</taxon>
        <taxon>Ascomycota</taxon>
        <taxon>Pezizomycotina</taxon>
        <taxon>Dothideomycetes</taxon>
        <taxon>Dothideomycetes incertae sedis</taxon>
        <taxon>Microthyriales</taxon>
        <taxon>Microthyriaceae</taxon>
        <taxon>Microthyrium</taxon>
    </lineage>
</organism>
<dbReference type="AlphaFoldDB" id="A0A6A6TUS3"/>
<feature type="region of interest" description="Disordered" evidence="1">
    <location>
        <begin position="201"/>
        <end position="245"/>
    </location>
</feature>
<accession>A0A6A6TUS3</accession>
<evidence type="ECO:0000313" key="2">
    <source>
        <dbReference type="EMBL" id="KAF2663582.1"/>
    </source>
</evidence>